<dbReference type="EMBL" id="MT144021">
    <property type="protein sequence ID" value="QJA46772.1"/>
    <property type="molecule type" value="Genomic_DNA"/>
</dbReference>
<reference evidence="1" key="1">
    <citation type="submission" date="2020-03" db="EMBL/GenBank/DDBJ databases">
        <title>The deep terrestrial virosphere.</title>
        <authorList>
            <person name="Holmfeldt K."/>
            <person name="Nilsson E."/>
            <person name="Simone D."/>
            <person name="Lopez-Fernandez M."/>
            <person name="Wu X."/>
            <person name="de Brujin I."/>
            <person name="Lundin D."/>
            <person name="Andersson A."/>
            <person name="Bertilsson S."/>
            <person name="Dopson M."/>
        </authorList>
    </citation>
    <scope>NUCLEOTIDE SEQUENCE</scope>
    <source>
        <strain evidence="2">MM415A01536</strain>
        <strain evidence="3">MM415B02128</strain>
        <strain evidence="1">TM448A00526</strain>
    </source>
</reference>
<gene>
    <name evidence="2" type="ORF">MM415A01536_0003</name>
    <name evidence="3" type="ORF">MM415B02128_0009</name>
    <name evidence="1" type="ORF">TM448A00526_0002</name>
</gene>
<evidence type="ECO:0000313" key="1">
    <source>
        <dbReference type="EMBL" id="QJA46772.1"/>
    </source>
</evidence>
<evidence type="ECO:0000313" key="2">
    <source>
        <dbReference type="EMBL" id="QJA76276.1"/>
    </source>
</evidence>
<organism evidence="1">
    <name type="scientific">viral metagenome</name>
    <dbReference type="NCBI Taxonomy" id="1070528"/>
    <lineage>
        <taxon>unclassified sequences</taxon>
        <taxon>metagenomes</taxon>
        <taxon>organismal metagenomes</taxon>
    </lineage>
</organism>
<dbReference type="EMBL" id="MT142615">
    <property type="protein sequence ID" value="QJA86110.1"/>
    <property type="molecule type" value="Genomic_DNA"/>
</dbReference>
<accession>A0A6H1ZH21</accession>
<proteinExistence type="predicted"/>
<sequence length="76" mass="8479">MECDVDAPFLQFVHDVLAEVSEDAATKVLIYEHLRDRMGYVVARGLYYTGDHGRAGSMIRLELAEMGWPPGPLAAR</sequence>
<dbReference type="EMBL" id="MT142215">
    <property type="protein sequence ID" value="QJA76276.1"/>
    <property type="molecule type" value="Genomic_DNA"/>
</dbReference>
<name>A0A6H1ZH21_9ZZZZ</name>
<dbReference type="AlphaFoldDB" id="A0A6H1ZH21"/>
<protein>
    <submittedName>
        <fullName evidence="1">Uncharacterized protein</fullName>
    </submittedName>
</protein>
<evidence type="ECO:0000313" key="3">
    <source>
        <dbReference type="EMBL" id="QJA86110.1"/>
    </source>
</evidence>